<protein>
    <recommendedName>
        <fullName evidence="4">DUF2292 domain-containing protein</fullName>
    </recommendedName>
</protein>
<reference evidence="2 3" key="2">
    <citation type="submission" date="2020-08" db="EMBL/GenBank/DDBJ databases">
        <authorList>
            <person name="Partida-Martinez L."/>
            <person name="Huntemann M."/>
            <person name="Clum A."/>
            <person name="Wang J."/>
            <person name="Palaniappan K."/>
            <person name="Ritter S."/>
            <person name="Chen I.-M."/>
            <person name="Stamatis D."/>
            <person name="Reddy T."/>
            <person name="O'Malley R."/>
            <person name="Daum C."/>
            <person name="Shapiro N."/>
            <person name="Ivanova N."/>
            <person name="Kyrpides N."/>
            <person name="Woyke T."/>
        </authorList>
    </citation>
    <scope>NUCLEOTIDE SEQUENCE [LARGE SCALE GENOMIC DNA]</scope>
    <source>
        <strain evidence="2 3">AS3.13</strain>
    </source>
</reference>
<gene>
    <name evidence="2" type="ORF">F4693_002404</name>
</gene>
<reference evidence="2 3" key="1">
    <citation type="submission" date="2020-08" db="EMBL/GenBank/DDBJ databases">
        <title>The Agave Microbiome: Exploring the role of microbial communities in plant adaptations to desert environments.</title>
        <authorList>
            <person name="Partida-Martinez L.P."/>
        </authorList>
    </citation>
    <scope>NUCLEOTIDE SEQUENCE [LARGE SCALE GENOMIC DNA]</scope>
    <source>
        <strain evidence="2 3">AS3.13</strain>
    </source>
</reference>
<sequence>MTRATLPLTPPAKAEAVTDQQSAVVDRSGAAPRAAVLRAVEEAIAGLDYGSIILTVHGARVVQLDVTRRRRFTD</sequence>
<dbReference type="EMBL" id="JACHBT010000012">
    <property type="protein sequence ID" value="MBB6505416.1"/>
    <property type="molecule type" value="Genomic_DNA"/>
</dbReference>
<comment type="caution">
    <text evidence="2">The sequence shown here is derived from an EMBL/GenBank/DDBJ whole genome shotgun (WGS) entry which is preliminary data.</text>
</comment>
<accession>A0A7X0JD48</accession>
<organism evidence="2 3">
    <name type="scientific">Sphingomonas endophytica</name>
    <dbReference type="NCBI Taxonomy" id="869719"/>
    <lineage>
        <taxon>Bacteria</taxon>
        <taxon>Pseudomonadati</taxon>
        <taxon>Pseudomonadota</taxon>
        <taxon>Alphaproteobacteria</taxon>
        <taxon>Sphingomonadales</taxon>
        <taxon>Sphingomonadaceae</taxon>
        <taxon>Sphingomonas</taxon>
    </lineage>
</organism>
<dbReference type="Pfam" id="PF10055">
    <property type="entry name" value="DUF2292"/>
    <property type="match status" value="1"/>
</dbReference>
<evidence type="ECO:0000256" key="1">
    <source>
        <dbReference type="SAM" id="MobiDB-lite"/>
    </source>
</evidence>
<dbReference type="InterPro" id="IPR018743">
    <property type="entry name" value="DUF2292"/>
</dbReference>
<name>A0A7X0JD48_9SPHN</name>
<dbReference type="Proteomes" id="UP000522313">
    <property type="component" value="Unassembled WGS sequence"/>
</dbReference>
<evidence type="ECO:0008006" key="4">
    <source>
        <dbReference type="Google" id="ProtNLM"/>
    </source>
</evidence>
<feature type="region of interest" description="Disordered" evidence="1">
    <location>
        <begin position="1"/>
        <end position="22"/>
    </location>
</feature>
<proteinExistence type="predicted"/>
<evidence type="ECO:0000313" key="2">
    <source>
        <dbReference type="EMBL" id="MBB6505416.1"/>
    </source>
</evidence>
<evidence type="ECO:0000313" key="3">
    <source>
        <dbReference type="Proteomes" id="UP000522313"/>
    </source>
</evidence>
<dbReference type="AlphaFoldDB" id="A0A7X0JD48"/>